<dbReference type="InterPro" id="IPR016181">
    <property type="entry name" value="Acyl_CoA_acyltransferase"/>
</dbReference>
<protein>
    <recommendedName>
        <fullName evidence="1">N-acetyltransferase domain-containing protein</fullName>
    </recommendedName>
</protein>
<dbReference type="Gene3D" id="3.40.630.30">
    <property type="match status" value="1"/>
</dbReference>
<sequence>MDDKVVGFSSVAKDGYLDFIFTHKDFQGKGVAKRMLAELEKKAIQQGNDFIYSDVSITAKDFFLSQGYKIERQQLKRSKEKELINFRMTKQLKGKN</sequence>
<dbReference type="CDD" id="cd04301">
    <property type="entry name" value="NAT_SF"/>
    <property type="match status" value="1"/>
</dbReference>
<reference evidence="2" key="1">
    <citation type="submission" date="2019-08" db="EMBL/GenBank/DDBJ databases">
        <authorList>
            <person name="Kucharzyk K."/>
            <person name="Murdoch R.W."/>
            <person name="Higgins S."/>
            <person name="Loffler F."/>
        </authorList>
    </citation>
    <scope>NUCLEOTIDE SEQUENCE</scope>
</reference>
<dbReference type="InterPro" id="IPR000182">
    <property type="entry name" value="GNAT_dom"/>
</dbReference>
<dbReference type="SUPFAM" id="SSF55729">
    <property type="entry name" value="Acyl-CoA N-acyltransferases (Nat)"/>
    <property type="match status" value="1"/>
</dbReference>
<dbReference type="EMBL" id="VSSQ01093297">
    <property type="protein sequence ID" value="MPN38208.1"/>
    <property type="molecule type" value="Genomic_DNA"/>
</dbReference>
<organism evidence="2">
    <name type="scientific">bioreactor metagenome</name>
    <dbReference type="NCBI Taxonomy" id="1076179"/>
    <lineage>
        <taxon>unclassified sequences</taxon>
        <taxon>metagenomes</taxon>
        <taxon>ecological metagenomes</taxon>
    </lineage>
</organism>
<dbReference type="PANTHER" id="PTHR43451">
    <property type="entry name" value="ACETYLTRANSFERASE (GNAT) FAMILY PROTEIN"/>
    <property type="match status" value="1"/>
</dbReference>
<proteinExistence type="predicted"/>
<dbReference type="PANTHER" id="PTHR43451:SF1">
    <property type="entry name" value="ACETYLTRANSFERASE"/>
    <property type="match status" value="1"/>
</dbReference>
<evidence type="ECO:0000313" key="2">
    <source>
        <dbReference type="EMBL" id="MPN38208.1"/>
    </source>
</evidence>
<dbReference type="InterPro" id="IPR052564">
    <property type="entry name" value="N-acetyltrans/Recomb-assoc"/>
</dbReference>
<dbReference type="AlphaFoldDB" id="A0A645HGP2"/>
<dbReference type="PROSITE" id="PS51186">
    <property type="entry name" value="GNAT"/>
    <property type="match status" value="1"/>
</dbReference>
<dbReference type="Pfam" id="PF13673">
    <property type="entry name" value="Acetyltransf_10"/>
    <property type="match status" value="1"/>
</dbReference>
<feature type="domain" description="N-acetyltransferase" evidence="1">
    <location>
        <begin position="1"/>
        <end position="93"/>
    </location>
</feature>
<accession>A0A645HGP2</accession>
<gene>
    <name evidence="2" type="ORF">SDC9_185732</name>
</gene>
<comment type="caution">
    <text evidence="2">The sequence shown here is derived from an EMBL/GenBank/DDBJ whole genome shotgun (WGS) entry which is preliminary data.</text>
</comment>
<evidence type="ECO:0000259" key="1">
    <source>
        <dbReference type="PROSITE" id="PS51186"/>
    </source>
</evidence>
<name>A0A645HGP2_9ZZZZ</name>
<dbReference type="GO" id="GO:0016747">
    <property type="term" value="F:acyltransferase activity, transferring groups other than amino-acyl groups"/>
    <property type="evidence" value="ECO:0007669"/>
    <property type="project" value="InterPro"/>
</dbReference>